<evidence type="ECO:0000313" key="3">
    <source>
        <dbReference type="Proteomes" id="UP000050535"/>
    </source>
</evidence>
<comment type="caution">
    <text evidence="2">The sequence shown here is derived from an EMBL/GenBank/DDBJ whole genome shotgun (WGS) entry which is preliminary data.</text>
</comment>
<proteinExistence type="predicted"/>
<protein>
    <submittedName>
        <fullName evidence="2">Uncharacterized protein</fullName>
    </submittedName>
</protein>
<dbReference type="AlphaFoldDB" id="A0A0P7GRZ9"/>
<keyword evidence="3" id="KW-1185">Reference proteome</keyword>
<evidence type="ECO:0000313" key="2">
    <source>
        <dbReference type="EMBL" id="KPN31618.1"/>
    </source>
</evidence>
<feature type="transmembrane region" description="Helical" evidence="1">
    <location>
        <begin position="12"/>
        <end position="31"/>
    </location>
</feature>
<accession>A0A0P7GRZ9</accession>
<dbReference type="EMBL" id="LGUC01000001">
    <property type="protein sequence ID" value="KPN31618.1"/>
    <property type="molecule type" value="Genomic_DNA"/>
</dbReference>
<sequence>MILNFEIDVREAILLLVLFISQVILEFLALREIIHLPITEIDLLHLFTLVYVALALGLFATRSGELVRLVRDTRQILRSAVHGDPEEHPFSDD</sequence>
<name>A0A0P7GRZ9_9EURY</name>
<dbReference type="STRING" id="699431.SY89_02367"/>
<dbReference type="Proteomes" id="UP000050535">
    <property type="component" value="Unassembled WGS sequence"/>
</dbReference>
<keyword evidence="1" id="KW-1133">Transmembrane helix</keyword>
<evidence type="ECO:0000256" key="1">
    <source>
        <dbReference type="SAM" id="Phobius"/>
    </source>
</evidence>
<organism evidence="2 3">
    <name type="scientific">Halolamina pelagica</name>
    <dbReference type="NCBI Taxonomy" id="699431"/>
    <lineage>
        <taxon>Archaea</taxon>
        <taxon>Methanobacteriati</taxon>
        <taxon>Methanobacteriota</taxon>
        <taxon>Stenosarchaea group</taxon>
        <taxon>Halobacteria</taxon>
        <taxon>Halobacteriales</taxon>
        <taxon>Haloferacaceae</taxon>
    </lineage>
</organism>
<gene>
    <name evidence="2" type="ORF">SY89_02367</name>
</gene>
<keyword evidence="1" id="KW-0812">Transmembrane</keyword>
<reference evidence="3" key="1">
    <citation type="submission" date="2013-11" db="EMBL/GenBank/DDBJ databases">
        <authorList>
            <person name="Hoang H.T."/>
            <person name="Killian M.L."/>
            <person name="Madson D.M."/>
            <person name="Arruda P.H.E."/>
            <person name="Sun D."/>
            <person name="Schwartz K.J."/>
            <person name="Yoon K."/>
        </authorList>
    </citation>
    <scope>NUCLEOTIDE SEQUENCE [LARGE SCALE GENOMIC DNA]</scope>
    <source>
        <strain evidence="3">CDK2</strain>
    </source>
</reference>
<feature type="transmembrane region" description="Helical" evidence="1">
    <location>
        <begin position="43"/>
        <end position="61"/>
    </location>
</feature>
<keyword evidence="1" id="KW-0472">Membrane</keyword>